<comment type="subcellular location">
    <subcellularLocation>
        <location evidence="1">Cytoplasm</location>
        <location evidence="1">Cytoskeleton</location>
    </subcellularLocation>
</comment>
<evidence type="ECO:0000256" key="4">
    <source>
        <dbReference type="ARBA" id="ARBA00023212"/>
    </source>
</evidence>
<evidence type="ECO:0008006" key="8">
    <source>
        <dbReference type="Google" id="ProtNLM"/>
    </source>
</evidence>
<dbReference type="InterPro" id="IPR001152">
    <property type="entry name" value="Beta-thymosin"/>
</dbReference>
<dbReference type="PANTHER" id="PTHR12021:SF11">
    <property type="entry name" value="THYMOSIN BETA-15A-RELATED"/>
    <property type="match status" value="1"/>
</dbReference>
<dbReference type="SMART" id="SM00152">
    <property type="entry name" value="THY"/>
    <property type="match status" value="3"/>
</dbReference>
<evidence type="ECO:0000256" key="1">
    <source>
        <dbReference type="ARBA" id="ARBA00004245"/>
    </source>
</evidence>
<organism evidence="6 7">
    <name type="scientific">Desmophyllum pertusum</name>
    <dbReference type="NCBI Taxonomy" id="174260"/>
    <lineage>
        <taxon>Eukaryota</taxon>
        <taxon>Metazoa</taxon>
        <taxon>Cnidaria</taxon>
        <taxon>Anthozoa</taxon>
        <taxon>Hexacorallia</taxon>
        <taxon>Scleractinia</taxon>
        <taxon>Caryophylliina</taxon>
        <taxon>Caryophylliidae</taxon>
        <taxon>Desmophyllum</taxon>
    </lineage>
</organism>
<name>A0A9W9ZH51_9CNID</name>
<keyword evidence="7" id="KW-1185">Reference proteome</keyword>
<keyword evidence="4" id="KW-0206">Cytoskeleton</keyword>
<dbReference type="Proteomes" id="UP001163046">
    <property type="component" value="Unassembled WGS sequence"/>
</dbReference>
<dbReference type="PANTHER" id="PTHR12021">
    <property type="entry name" value="THYMOSIN BETA"/>
    <property type="match status" value="1"/>
</dbReference>
<dbReference type="GO" id="GO:0007015">
    <property type="term" value="P:actin filament organization"/>
    <property type="evidence" value="ECO:0007669"/>
    <property type="project" value="InterPro"/>
</dbReference>
<dbReference type="GO" id="GO:0003785">
    <property type="term" value="F:actin monomer binding"/>
    <property type="evidence" value="ECO:0007669"/>
    <property type="project" value="InterPro"/>
</dbReference>
<evidence type="ECO:0000313" key="7">
    <source>
        <dbReference type="Proteomes" id="UP001163046"/>
    </source>
</evidence>
<sequence length="116" mass="13316">MEGKPNVSEVSSFDTTKLKHVKTVEKNTLPSSETVKQELQPDEFPDRSEVKNFDPSKLKKTHTEEKNSLPSKSTIEDEQRTAPFSGVEVFNKDLLKHVETTEKKPLFQHLKPYFKA</sequence>
<evidence type="ECO:0000313" key="6">
    <source>
        <dbReference type="EMBL" id="KAJ7380393.1"/>
    </source>
</evidence>
<evidence type="ECO:0000256" key="5">
    <source>
        <dbReference type="SAM" id="MobiDB-lite"/>
    </source>
</evidence>
<proteinExistence type="inferred from homology"/>
<reference evidence="6" key="1">
    <citation type="submission" date="2023-01" db="EMBL/GenBank/DDBJ databases">
        <title>Genome assembly of the deep-sea coral Lophelia pertusa.</title>
        <authorList>
            <person name="Herrera S."/>
            <person name="Cordes E."/>
        </authorList>
    </citation>
    <scope>NUCLEOTIDE SEQUENCE</scope>
    <source>
        <strain evidence="6">USNM1676648</strain>
        <tissue evidence="6">Polyp</tissue>
    </source>
</reference>
<dbReference type="Gene3D" id="1.20.5.520">
    <property type="entry name" value="Single helix bin"/>
    <property type="match status" value="3"/>
</dbReference>
<feature type="compositionally biased region" description="Basic and acidic residues" evidence="5">
    <location>
        <begin position="44"/>
        <end position="67"/>
    </location>
</feature>
<dbReference type="FunFam" id="1.20.5.520:FF:000001">
    <property type="entry name" value="Thymosin beta"/>
    <property type="match status" value="2"/>
</dbReference>
<dbReference type="GO" id="GO:0005856">
    <property type="term" value="C:cytoskeleton"/>
    <property type="evidence" value="ECO:0007669"/>
    <property type="project" value="UniProtKB-SubCell"/>
</dbReference>
<evidence type="ECO:0000256" key="2">
    <source>
        <dbReference type="ARBA" id="ARBA00009511"/>
    </source>
</evidence>
<comment type="similarity">
    <text evidence="2">Belongs to the thymosin beta family.</text>
</comment>
<dbReference type="AlphaFoldDB" id="A0A9W9ZH51"/>
<dbReference type="GO" id="GO:0030334">
    <property type="term" value="P:regulation of cell migration"/>
    <property type="evidence" value="ECO:0007669"/>
    <property type="project" value="TreeGrafter"/>
</dbReference>
<comment type="caution">
    <text evidence="6">The sequence shown here is derived from an EMBL/GenBank/DDBJ whole genome shotgun (WGS) entry which is preliminary data.</text>
</comment>
<keyword evidence="3" id="KW-0963">Cytoplasm</keyword>
<evidence type="ECO:0000256" key="3">
    <source>
        <dbReference type="ARBA" id="ARBA00022490"/>
    </source>
</evidence>
<dbReference type="Pfam" id="PF01290">
    <property type="entry name" value="Thymosin"/>
    <property type="match status" value="2"/>
</dbReference>
<accession>A0A9W9ZH51</accession>
<protein>
    <recommendedName>
        <fullName evidence="8">Thymosin beta</fullName>
    </recommendedName>
</protein>
<feature type="region of interest" description="Disordered" evidence="5">
    <location>
        <begin position="24"/>
        <end position="82"/>
    </location>
</feature>
<gene>
    <name evidence="6" type="ORF">OS493_008849</name>
</gene>
<dbReference type="EMBL" id="MU826353">
    <property type="protein sequence ID" value="KAJ7380393.1"/>
    <property type="molecule type" value="Genomic_DNA"/>
</dbReference>
<dbReference type="OrthoDB" id="2151618at2759"/>
<dbReference type="GO" id="GO:0005737">
    <property type="term" value="C:cytoplasm"/>
    <property type="evidence" value="ECO:0007669"/>
    <property type="project" value="TreeGrafter"/>
</dbReference>
<dbReference type="InterPro" id="IPR038386">
    <property type="entry name" value="Beta-thymosin_sf"/>
</dbReference>